<evidence type="ECO:0000313" key="2">
    <source>
        <dbReference type="Proteomes" id="UP000198785"/>
    </source>
</evidence>
<organism evidence="1 2">
    <name type="scientific">Sphingobacterium wenxiniae</name>
    <dbReference type="NCBI Taxonomy" id="683125"/>
    <lineage>
        <taxon>Bacteria</taxon>
        <taxon>Pseudomonadati</taxon>
        <taxon>Bacteroidota</taxon>
        <taxon>Sphingobacteriia</taxon>
        <taxon>Sphingobacteriales</taxon>
        <taxon>Sphingobacteriaceae</taxon>
        <taxon>Sphingobacterium</taxon>
    </lineage>
</organism>
<proteinExistence type="predicted"/>
<keyword evidence="2" id="KW-1185">Reference proteome</keyword>
<name>A0A1I6NRP9_9SPHI</name>
<reference evidence="1 2" key="1">
    <citation type="submission" date="2016-10" db="EMBL/GenBank/DDBJ databases">
        <authorList>
            <person name="de Groot N.N."/>
        </authorList>
    </citation>
    <scope>NUCLEOTIDE SEQUENCE [LARGE SCALE GENOMIC DNA]</scope>
    <source>
        <strain evidence="1 2">DSM 22789</strain>
    </source>
</reference>
<evidence type="ECO:0000313" key="1">
    <source>
        <dbReference type="EMBL" id="SFS30583.1"/>
    </source>
</evidence>
<sequence length="48" mass="5384">MVKTFDATFGVKEKLVRVGLSTYCKGAKALLRLIPVADKQRKYRGNRG</sequence>
<accession>A0A1I6NRP9</accession>
<gene>
    <name evidence="1" type="ORF">SAMN05660206_10139</name>
</gene>
<dbReference type="AlphaFoldDB" id="A0A1I6NRP9"/>
<dbReference type="Proteomes" id="UP000198785">
    <property type="component" value="Unassembled WGS sequence"/>
</dbReference>
<dbReference type="EMBL" id="FOZZ01000001">
    <property type="protein sequence ID" value="SFS30583.1"/>
    <property type="molecule type" value="Genomic_DNA"/>
</dbReference>
<protein>
    <submittedName>
        <fullName evidence="1">Uncharacterized protein</fullName>
    </submittedName>
</protein>